<accession>A0ABV9SZQ6</accession>
<keyword evidence="2" id="KW-0732">Signal</keyword>
<name>A0ABV9SZQ6_9BACT</name>
<reference evidence="5" key="1">
    <citation type="journal article" date="2019" name="Int. J. Syst. Evol. Microbiol.">
        <title>The Global Catalogue of Microorganisms (GCM) 10K type strain sequencing project: providing services to taxonomists for standard genome sequencing and annotation.</title>
        <authorList>
            <consortium name="The Broad Institute Genomics Platform"/>
            <consortium name="The Broad Institute Genome Sequencing Center for Infectious Disease"/>
            <person name="Wu L."/>
            <person name="Ma J."/>
        </authorList>
    </citation>
    <scope>NUCLEOTIDE SEQUENCE [LARGE SCALE GENOMIC DNA]</scope>
    <source>
        <strain evidence="5">CGMCC 4.7466</strain>
    </source>
</reference>
<feature type="signal peptide" evidence="2">
    <location>
        <begin position="1"/>
        <end position="21"/>
    </location>
</feature>
<dbReference type="Gene3D" id="3.20.20.140">
    <property type="entry name" value="Metal-dependent hydrolases"/>
    <property type="match status" value="1"/>
</dbReference>
<protein>
    <submittedName>
        <fullName evidence="4">Amidohydrolase family protein</fullName>
    </submittedName>
</protein>
<evidence type="ECO:0000256" key="1">
    <source>
        <dbReference type="ARBA" id="ARBA00023239"/>
    </source>
</evidence>
<keyword evidence="1" id="KW-0456">Lyase</keyword>
<proteinExistence type="predicted"/>
<dbReference type="RefSeq" id="WP_377063401.1">
    <property type="nucleotide sequence ID" value="NZ_JBHSJJ010000004.1"/>
</dbReference>
<dbReference type="SUPFAM" id="SSF51556">
    <property type="entry name" value="Metallo-dependent hydrolases"/>
    <property type="match status" value="1"/>
</dbReference>
<evidence type="ECO:0000313" key="5">
    <source>
        <dbReference type="Proteomes" id="UP001595818"/>
    </source>
</evidence>
<dbReference type="PROSITE" id="PS51257">
    <property type="entry name" value="PROKAR_LIPOPROTEIN"/>
    <property type="match status" value="1"/>
</dbReference>
<feature type="chain" id="PRO_5046635053" evidence="2">
    <location>
        <begin position="22"/>
        <end position="373"/>
    </location>
</feature>
<comment type="caution">
    <text evidence="4">The sequence shown here is derived from an EMBL/GenBank/DDBJ whole genome shotgun (WGS) entry which is preliminary data.</text>
</comment>
<gene>
    <name evidence="4" type="ORF">ACFPFU_08325</name>
</gene>
<evidence type="ECO:0000256" key="2">
    <source>
        <dbReference type="SAM" id="SignalP"/>
    </source>
</evidence>
<dbReference type="PANTHER" id="PTHR21240:SF28">
    <property type="entry name" value="ISO-OROTATE DECARBOXYLASE (EUROFUNG)"/>
    <property type="match status" value="1"/>
</dbReference>
<dbReference type="Proteomes" id="UP001595818">
    <property type="component" value="Unassembled WGS sequence"/>
</dbReference>
<sequence>MKHVIPIYVLFLFLVLSCAQSKESNHEIEQEAVEDDVNALLLRDFKPTSLYANNHTEIKKAKYPVIDLHSHAYAQTPEQLDEWVNTMDKVGIDKTVVMTYETGAKFDSLVQAYSKYGDRFILFCGFDYTGYEQPDFGPAAVRELERCFAAGAKGVGELGDKGKGLFYSRPTKAYGMHINDPRMKPLIEKCGELNIPISIHVAEPIWMYHPMDATNDGLMNAFKWRLDNQEGIVDHNGMIRILEEAVSLNPGTVFIACHYANSSYDLRILGDLFDKYPNLYADNSARYAETATIPRTVNRFYQKYADRLVYGTDMGRNEEMYKTTFRILETEDEHFYDRNISSYHWAMHGYGLPDEVLEKVYRTNAMKLLKLPD</sequence>
<dbReference type="PANTHER" id="PTHR21240">
    <property type="entry name" value="2-AMINO-3-CARBOXYLMUCONATE-6-SEMIALDEHYDE DECARBOXYLASE"/>
    <property type="match status" value="1"/>
</dbReference>
<feature type="domain" description="Amidohydrolase-related" evidence="3">
    <location>
        <begin position="84"/>
        <end position="371"/>
    </location>
</feature>
<dbReference type="InterPro" id="IPR006680">
    <property type="entry name" value="Amidohydro-rel"/>
</dbReference>
<dbReference type="Pfam" id="PF04909">
    <property type="entry name" value="Amidohydro_2"/>
    <property type="match status" value="1"/>
</dbReference>
<evidence type="ECO:0000313" key="4">
    <source>
        <dbReference type="EMBL" id="MFC4871689.1"/>
    </source>
</evidence>
<dbReference type="InterPro" id="IPR032465">
    <property type="entry name" value="ACMSD"/>
</dbReference>
<organism evidence="4 5">
    <name type="scientific">Negadavirga shengliensis</name>
    <dbReference type="NCBI Taxonomy" id="1389218"/>
    <lineage>
        <taxon>Bacteria</taxon>
        <taxon>Pseudomonadati</taxon>
        <taxon>Bacteroidota</taxon>
        <taxon>Cytophagia</taxon>
        <taxon>Cytophagales</taxon>
        <taxon>Cyclobacteriaceae</taxon>
        <taxon>Negadavirga</taxon>
    </lineage>
</organism>
<dbReference type="InterPro" id="IPR032466">
    <property type="entry name" value="Metal_Hydrolase"/>
</dbReference>
<dbReference type="EMBL" id="JBHSJJ010000004">
    <property type="protein sequence ID" value="MFC4871689.1"/>
    <property type="molecule type" value="Genomic_DNA"/>
</dbReference>
<keyword evidence="5" id="KW-1185">Reference proteome</keyword>
<evidence type="ECO:0000259" key="3">
    <source>
        <dbReference type="Pfam" id="PF04909"/>
    </source>
</evidence>